<accession>A0ABP9L5Z2</accession>
<proteinExistence type="predicted"/>
<evidence type="ECO:0000313" key="3">
    <source>
        <dbReference type="Proteomes" id="UP001499910"/>
    </source>
</evidence>
<keyword evidence="1" id="KW-0732">Signal</keyword>
<reference evidence="3" key="1">
    <citation type="journal article" date="2019" name="Int. J. Syst. Evol. Microbiol.">
        <title>The Global Catalogue of Microorganisms (GCM) 10K type strain sequencing project: providing services to taxonomists for standard genome sequencing and annotation.</title>
        <authorList>
            <consortium name="The Broad Institute Genomics Platform"/>
            <consortium name="The Broad Institute Genome Sequencing Center for Infectious Disease"/>
            <person name="Wu L."/>
            <person name="Ma J."/>
        </authorList>
    </citation>
    <scope>NUCLEOTIDE SEQUENCE [LARGE SCALE GENOMIC DNA]</scope>
    <source>
        <strain evidence="3">JCM 18015</strain>
    </source>
</reference>
<sequence>MFRRVFPYMALCLALSGPVHGQSLEDAREALATGDAEAARALLAELMATGAPDALALAGLMLRDGLGREADLQGAMALFESSAAAGSVTAQVALGRIYHHGAPGVPADPLAAQRHYEAAIEAGSVAARSNLAALIASGVFGPPNWTALRGLLETAADEGSTAARLHLAALLAQGLGGEADPFRARDMAEALVDERVPGAARLLAQMQVQGVGGVVDPEAARALLREAFEAGEGAAATDLGLLIQAEDPEAALRWFTRAAELGDGWGALNLGRLLSDGEAAPDDDLPRATGLYRQAHAAGIAEASYALAIHLWDGLGVETDLEAARTTMRLAAVRGSVAAMNDLGVMLETGIGGPPDPQGARESYHDSAEAGYVLGAWNLADLLLSVAATPDDAAEGYAWCLWAIAAEVDATLRARHQASCNAHAQTLSEAVLRAAEARFAELPDPASAIR</sequence>
<keyword evidence="3" id="KW-1185">Reference proteome</keyword>
<dbReference type="EMBL" id="BAABHW010000001">
    <property type="protein sequence ID" value="GAA5069833.1"/>
    <property type="molecule type" value="Genomic_DNA"/>
</dbReference>
<organism evidence="2 3">
    <name type="scientific">[Roseibacterium] beibuensis</name>
    <dbReference type="NCBI Taxonomy" id="1193142"/>
    <lineage>
        <taxon>Bacteria</taxon>
        <taxon>Pseudomonadati</taxon>
        <taxon>Pseudomonadota</taxon>
        <taxon>Alphaproteobacteria</taxon>
        <taxon>Rhodobacterales</taxon>
        <taxon>Roseobacteraceae</taxon>
        <taxon>Roseicyclus</taxon>
    </lineage>
</organism>
<dbReference type="PANTHER" id="PTHR11102:SF160">
    <property type="entry name" value="ERAD-ASSOCIATED E3 UBIQUITIN-PROTEIN LIGASE COMPONENT HRD3"/>
    <property type="match status" value="1"/>
</dbReference>
<protein>
    <recommendedName>
        <fullName evidence="4">Sel1 repeat family protein</fullName>
    </recommendedName>
</protein>
<evidence type="ECO:0000313" key="2">
    <source>
        <dbReference type="EMBL" id="GAA5069833.1"/>
    </source>
</evidence>
<evidence type="ECO:0000256" key="1">
    <source>
        <dbReference type="SAM" id="SignalP"/>
    </source>
</evidence>
<evidence type="ECO:0008006" key="4">
    <source>
        <dbReference type="Google" id="ProtNLM"/>
    </source>
</evidence>
<dbReference type="SUPFAM" id="SSF81901">
    <property type="entry name" value="HCP-like"/>
    <property type="match status" value="2"/>
</dbReference>
<dbReference type="InterPro" id="IPR011990">
    <property type="entry name" value="TPR-like_helical_dom_sf"/>
</dbReference>
<name>A0ABP9L5Z2_9RHOB</name>
<dbReference type="InterPro" id="IPR050767">
    <property type="entry name" value="Sel1_AlgK"/>
</dbReference>
<comment type="caution">
    <text evidence="2">The sequence shown here is derived from an EMBL/GenBank/DDBJ whole genome shotgun (WGS) entry which is preliminary data.</text>
</comment>
<dbReference type="SMART" id="SM00671">
    <property type="entry name" value="SEL1"/>
    <property type="match status" value="7"/>
</dbReference>
<dbReference type="PANTHER" id="PTHR11102">
    <property type="entry name" value="SEL-1-LIKE PROTEIN"/>
    <property type="match status" value="1"/>
</dbReference>
<feature type="signal peptide" evidence="1">
    <location>
        <begin position="1"/>
        <end position="21"/>
    </location>
</feature>
<dbReference type="Gene3D" id="1.25.40.10">
    <property type="entry name" value="Tetratricopeptide repeat domain"/>
    <property type="match status" value="1"/>
</dbReference>
<dbReference type="Pfam" id="PF08238">
    <property type="entry name" value="Sel1"/>
    <property type="match status" value="7"/>
</dbReference>
<dbReference type="RefSeq" id="WP_259546124.1">
    <property type="nucleotide sequence ID" value="NZ_BAABHW010000001.1"/>
</dbReference>
<dbReference type="InterPro" id="IPR006597">
    <property type="entry name" value="Sel1-like"/>
</dbReference>
<feature type="chain" id="PRO_5047437275" description="Sel1 repeat family protein" evidence="1">
    <location>
        <begin position="22"/>
        <end position="450"/>
    </location>
</feature>
<gene>
    <name evidence="2" type="ORF">GCM10023209_11990</name>
</gene>
<dbReference type="Proteomes" id="UP001499910">
    <property type="component" value="Unassembled WGS sequence"/>
</dbReference>